<dbReference type="EMBL" id="BAAAEI010000023">
    <property type="protein sequence ID" value="GAA0370643.1"/>
    <property type="molecule type" value="Genomic_DNA"/>
</dbReference>
<dbReference type="InterPro" id="IPR009057">
    <property type="entry name" value="Homeodomain-like_sf"/>
</dbReference>
<dbReference type="PRINTS" id="PR00455">
    <property type="entry name" value="HTHTETR"/>
</dbReference>
<evidence type="ECO:0000256" key="2">
    <source>
        <dbReference type="ARBA" id="ARBA00023125"/>
    </source>
</evidence>
<name>A0ABP3HH28_9ALTE</name>
<evidence type="ECO:0000256" key="4">
    <source>
        <dbReference type="PROSITE-ProRule" id="PRU00335"/>
    </source>
</evidence>
<evidence type="ECO:0000313" key="7">
    <source>
        <dbReference type="Proteomes" id="UP001501757"/>
    </source>
</evidence>
<keyword evidence="1" id="KW-0805">Transcription regulation</keyword>
<dbReference type="PROSITE" id="PS50977">
    <property type="entry name" value="HTH_TETR_2"/>
    <property type="match status" value="1"/>
</dbReference>
<reference evidence="7" key="1">
    <citation type="journal article" date="2019" name="Int. J. Syst. Evol. Microbiol.">
        <title>The Global Catalogue of Microorganisms (GCM) 10K type strain sequencing project: providing services to taxonomists for standard genome sequencing and annotation.</title>
        <authorList>
            <consortium name="The Broad Institute Genomics Platform"/>
            <consortium name="The Broad Institute Genome Sequencing Center for Infectious Disease"/>
            <person name="Wu L."/>
            <person name="Ma J."/>
        </authorList>
    </citation>
    <scope>NUCLEOTIDE SEQUENCE [LARGE SCALE GENOMIC DNA]</scope>
    <source>
        <strain evidence="7">JCM 13378</strain>
    </source>
</reference>
<dbReference type="InterPro" id="IPR054156">
    <property type="entry name" value="YxaF_TetR_C"/>
</dbReference>
<dbReference type="Pfam" id="PF00440">
    <property type="entry name" value="TetR_N"/>
    <property type="match status" value="1"/>
</dbReference>
<dbReference type="SUPFAM" id="SSF46689">
    <property type="entry name" value="Homeodomain-like"/>
    <property type="match status" value="1"/>
</dbReference>
<dbReference type="SUPFAM" id="SSF48498">
    <property type="entry name" value="Tetracyclin repressor-like, C-terminal domain"/>
    <property type="match status" value="1"/>
</dbReference>
<dbReference type="InterPro" id="IPR001647">
    <property type="entry name" value="HTH_TetR"/>
</dbReference>
<dbReference type="InterPro" id="IPR036271">
    <property type="entry name" value="Tet_transcr_reg_TetR-rel_C_sf"/>
</dbReference>
<keyword evidence="2 4" id="KW-0238">DNA-binding</keyword>
<keyword evidence="3" id="KW-0804">Transcription</keyword>
<evidence type="ECO:0000313" key="6">
    <source>
        <dbReference type="EMBL" id="GAA0370643.1"/>
    </source>
</evidence>
<sequence>MLSTSVNIIPVLNAKVEVMDKRQQLISTAFTLFYQRGIHAVGINLILDTSGIAKKTLYHHFATKEDLLLAVLEYRDSVFRDWLARRLRQAGSGRIASLALFDALDDWFNDRVAELQPFAGCFFINCCAEFGDVTHPVHRHCARHKADIQALLSELLQQDGMSYQQASAVAARLCLLKEGAIVQAYVCGELEAAKLAKSLAMEIVKGADIN</sequence>
<comment type="caution">
    <text evidence="6">The sequence shown here is derived from an EMBL/GenBank/DDBJ whole genome shotgun (WGS) entry which is preliminary data.</text>
</comment>
<gene>
    <name evidence="6" type="ORF">GCM10009092_38690</name>
</gene>
<organism evidence="6 7">
    <name type="scientific">Bowmanella denitrificans</name>
    <dbReference type="NCBI Taxonomy" id="366582"/>
    <lineage>
        <taxon>Bacteria</taxon>
        <taxon>Pseudomonadati</taxon>
        <taxon>Pseudomonadota</taxon>
        <taxon>Gammaproteobacteria</taxon>
        <taxon>Alteromonadales</taxon>
        <taxon>Alteromonadaceae</taxon>
        <taxon>Bowmanella</taxon>
    </lineage>
</organism>
<dbReference type="Pfam" id="PF21993">
    <property type="entry name" value="TetR_C_13_2"/>
    <property type="match status" value="1"/>
</dbReference>
<proteinExistence type="predicted"/>
<accession>A0ABP3HH28</accession>
<evidence type="ECO:0000256" key="3">
    <source>
        <dbReference type="ARBA" id="ARBA00023163"/>
    </source>
</evidence>
<dbReference type="Proteomes" id="UP001501757">
    <property type="component" value="Unassembled WGS sequence"/>
</dbReference>
<dbReference type="PANTHER" id="PTHR47506:SF3">
    <property type="entry name" value="HTH-TYPE TRANSCRIPTIONAL REGULATOR LMRA"/>
    <property type="match status" value="1"/>
</dbReference>
<feature type="DNA-binding region" description="H-T-H motif" evidence="4">
    <location>
        <begin position="42"/>
        <end position="61"/>
    </location>
</feature>
<dbReference type="Gene3D" id="1.10.357.10">
    <property type="entry name" value="Tetracycline Repressor, domain 2"/>
    <property type="match status" value="1"/>
</dbReference>
<protein>
    <submittedName>
        <fullName evidence="6">TetR/AcrR family transcriptional regulator</fullName>
    </submittedName>
</protein>
<evidence type="ECO:0000259" key="5">
    <source>
        <dbReference type="PROSITE" id="PS50977"/>
    </source>
</evidence>
<dbReference type="PANTHER" id="PTHR47506">
    <property type="entry name" value="TRANSCRIPTIONAL REGULATORY PROTEIN"/>
    <property type="match status" value="1"/>
</dbReference>
<evidence type="ECO:0000256" key="1">
    <source>
        <dbReference type="ARBA" id="ARBA00023015"/>
    </source>
</evidence>
<keyword evidence="7" id="KW-1185">Reference proteome</keyword>
<feature type="domain" description="HTH tetR-type" evidence="5">
    <location>
        <begin position="19"/>
        <end position="79"/>
    </location>
</feature>